<dbReference type="PANTHER" id="PTHR19965:SF94">
    <property type="entry name" value="FI13061P-RELATED"/>
    <property type="match status" value="1"/>
</dbReference>
<reference evidence="5" key="2">
    <citation type="submission" date="2023-05" db="EMBL/GenBank/DDBJ databases">
        <authorList>
            <person name="Fouks B."/>
        </authorList>
    </citation>
    <scope>NUCLEOTIDE SEQUENCE</scope>
    <source>
        <strain evidence="5">Stay&amp;Tobe</strain>
        <tissue evidence="5">Testes</tissue>
    </source>
</reference>
<gene>
    <name evidence="5" type="ORF">L9F63_015302</name>
</gene>
<sequence length="482" mass="53120">MANMDLSLDDIIQKKFSKNSNKRGRGNLRRGQGKRLESSGRAQSHINTNNSNRRVGLGLQGRRSVNVGALSDARLRIIQKNRQKLTDARDKLAEIAKQTDARVKLEKLRENRSNPSGVKVSRVGSTITRRTGRNGQITLSTNKRQLTRNVNNVQERTITTGRGFNLAVSKMDIDSDIEPVLRRTVNNDITLPPPPLFAPPLRRSLYTWVNPVSQDSPTLEEYDNITRSTIRAPILREPILTTPVTRHGPVQPTSLKIIARNTPQPKHGPTLLSDREEWNYESQTIKHGNVAPITRIEIEDSDEEEVAAWRRTGSAVSGVLGGRMSSELKARLDTPVVPPRTMGILSSGSTKTPAANTSTPTGHRIVVSNLQTSVTHEDIRELFEDIGPLVTSRLVRPGTAEVVYQLHKDAVKAVDAYHNRQLDGQPMKCMLVNSRPPTVPSTSRNSAGSRGSTGNSYKLPTGGKSSVVPDIGTIHKALFNKS</sequence>
<feature type="compositionally biased region" description="Polar residues" evidence="3">
    <location>
        <begin position="40"/>
        <end position="53"/>
    </location>
</feature>
<dbReference type="GO" id="GO:0003729">
    <property type="term" value="F:mRNA binding"/>
    <property type="evidence" value="ECO:0007669"/>
    <property type="project" value="TreeGrafter"/>
</dbReference>
<dbReference type="GO" id="GO:0006406">
    <property type="term" value="P:mRNA export from nucleus"/>
    <property type="evidence" value="ECO:0007669"/>
    <property type="project" value="TreeGrafter"/>
</dbReference>
<dbReference type="EMBL" id="JASPKZ010003789">
    <property type="protein sequence ID" value="KAJ9593033.1"/>
    <property type="molecule type" value="Genomic_DNA"/>
</dbReference>
<dbReference type="InterPro" id="IPR012677">
    <property type="entry name" value="Nucleotide-bd_a/b_plait_sf"/>
</dbReference>
<dbReference type="SUPFAM" id="SSF54928">
    <property type="entry name" value="RNA-binding domain, RBD"/>
    <property type="match status" value="1"/>
</dbReference>
<feature type="region of interest" description="Disordered" evidence="3">
    <location>
        <begin position="18"/>
        <end position="56"/>
    </location>
</feature>
<keyword evidence="6" id="KW-1185">Reference proteome</keyword>
<keyword evidence="1 2" id="KW-0694">RNA-binding</keyword>
<feature type="region of interest" description="Disordered" evidence="3">
    <location>
        <begin position="339"/>
        <end position="361"/>
    </location>
</feature>
<feature type="compositionally biased region" description="Polar residues" evidence="3">
    <location>
        <begin position="344"/>
        <end position="361"/>
    </location>
</feature>
<evidence type="ECO:0000256" key="1">
    <source>
        <dbReference type="ARBA" id="ARBA00022884"/>
    </source>
</evidence>
<feature type="compositionally biased region" description="Basic residues" evidence="3">
    <location>
        <begin position="18"/>
        <end position="33"/>
    </location>
</feature>
<feature type="region of interest" description="Disordered" evidence="3">
    <location>
        <begin position="433"/>
        <end position="465"/>
    </location>
</feature>
<name>A0AAD8A805_DIPPU</name>
<dbReference type="PANTHER" id="PTHR19965">
    <property type="entry name" value="RNA AND EXPORT FACTOR BINDING PROTEIN"/>
    <property type="match status" value="1"/>
</dbReference>
<evidence type="ECO:0000313" key="5">
    <source>
        <dbReference type="EMBL" id="KAJ9593033.1"/>
    </source>
</evidence>
<evidence type="ECO:0000256" key="2">
    <source>
        <dbReference type="PROSITE-ProRule" id="PRU00176"/>
    </source>
</evidence>
<feature type="domain" description="RRM" evidence="4">
    <location>
        <begin position="363"/>
        <end position="434"/>
    </location>
</feature>
<dbReference type="Gene3D" id="3.30.70.330">
    <property type="match status" value="1"/>
</dbReference>
<dbReference type="InterPro" id="IPR000504">
    <property type="entry name" value="RRM_dom"/>
</dbReference>
<dbReference type="CDD" id="cd12681">
    <property type="entry name" value="RRM_SKAR"/>
    <property type="match status" value="1"/>
</dbReference>
<evidence type="ECO:0000313" key="6">
    <source>
        <dbReference type="Proteomes" id="UP001233999"/>
    </source>
</evidence>
<comment type="caution">
    <text evidence="5">The sequence shown here is derived from an EMBL/GenBank/DDBJ whole genome shotgun (WGS) entry which is preliminary data.</text>
</comment>
<dbReference type="InterPro" id="IPR034784">
    <property type="entry name" value="PDIP3_RRM"/>
</dbReference>
<evidence type="ECO:0000259" key="4">
    <source>
        <dbReference type="PROSITE" id="PS50102"/>
    </source>
</evidence>
<accession>A0AAD8A805</accession>
<dbReference type="PROSITE" id="PS50102">
    <property type="entry name" value="RRM"/>
    <property type="match status" value="1"/>
</dbReference>
<protein>
    <recommendedName>
        <fullName evidence="4">RRM domain-containing protein</fullName>
    </recommendedName>
</protein>
<dbReference type="GO" id="GO:0005634">
    <property type="term" value="C:nucleus"/>
    <property type="evidence" value="ECO:0007669"/>
    <property type="project" value="TreeGrafter"/>
</dbReference>
<proteinExistence type="predicted"/>
<reference evidence="5" key="1">
    <citation type="journal article" date="2023" name="IScience">
        <title>Live-bearing cockroach genome reveals convergent evolutionary mechanisms linked to viviparity in insects and beyond.</title>
        <authorList>
            <person name="Fouks B."/>
            <person name="Harrison M.C."/>
            <person name="Mikhailova A.A."/>
            <person name="Marchal E."/>
            <person name="English S."/>
            <person name="Carruthers M."/>
            <person name="Jennings E.C."/>
            <person name="Chiamaka E.L."/>
            <person name="Frigard R.A."/>
            <person name="Pippel M."/>
            <person name="Attardo G.M."/>
            <person name="Benoit J.B."/>
            <person name="Bornberg-Bauer E."/>
            <person name="Tobe S.S."/>
        </authorList>
    </citation>
    <scope>NUCLEOTIDE SEQUENCE</scope>
    <source>
        <strain evidence="5">Stay&amp;Tobe</strain>
    </source>
</reference>
<evidence type="ECO:0000256" key="3">
    <source>
        <dbReference type="SAM" id="MobiDB-lite"/>
    </source>
</evidence>
<organism evidence="5 6">
    <name type="scientific">Diploptera punctata</name>
    <name type="common">Pacific beetle cockroach</name>
    <dbReference type="NCBI Taxonomy" id="6984"/>
    <lineage>
        <taxon>Eukaryota</taxon>
        <taxon>Metazoa</taxon>
        <taxon>Ecdysozoa</taxon>
        <taxon>Arthropoda</taxon>
        <taxon>Hexapoda</taxon>
        <taxon>Insecta</taxon>
        <taxon>Pterygota</taxon>
        <taxon>Neoptera</taxon>
        <taxon>Polyneoptera</taxon>
        <taxon>Dictyoptera</taxon>
        <taxon>Blattodea</taxon>
        <taxon>Blaberoidea</taxon>
        <taxon>Blaberidae</taxon>
        <taxon>Diplopterinae</taxon>
        <taxon>Diploptera</taxon>
    </lineage>
</organism>
<dbReference type="SMART" id="SM00360">
    <property type="entry name" value="RRM"/>
    <property type="match status" value="1"/>
</dbReference>
<dbReference type="InterPro" id="IPR051229">
    <property type="entry name" value="ALYREF_mRNA_export"/>
</dbReference>
<dbReference type="AlphaFoldDB" id="A0AAD8A805"/>
<dbReference type="Proteomes" id="UP001233999">
    <property type="component" value="Unassembled WGS sequence"/>
</dbReference>
<dbReference type="InterPro" id="IPR035979">
    <property type="entry name" value="RBD_domain_sf"/>
</dbReference>
<dbReference type="Pfam" id="PF00076">
    <property type="entry name" value="RRM_1"/>
    <property type="match status" value="1"/>
</dbReference>
<feature type="compositionally biased region" description="Polar residues" evidence="3">
    <location>
        <begin position="440"/>
        <end position="458"/>
    </location>
</feature>